<dbReference type="AlphaFoldDB" id="W1PVS9"/>
<proteinExistence type="predicted"/>
<reference evidence="2" key="1">
    <citation type="journal article" date="2013" name="Science">
        <title>The Amborella genome and the evolution of flowering plants.</title>
        <authorList>
            <consortium name="Amborella Genome Project"/>
        </authorList>
    </citation>
    <scope>NUCLEOTIDE SEQUENCE [LARGE SCALE GENOMIC DNA]</scope>
</reference>
<sequence length="78" mass="9258">MVEFAGRWRTWEETAEERREEVCEWLQMGGSGCRQVIEEEEGEVMAASGGYSRKRMRWERGEQRDDWNGESKIETRSP</sequence>
<dbReference type="Proteomes" id="UP000017836">
    <property type="component" value="Unassembled WGS sequence"/>
</dbReference>
<dbReference type="EMBL" id="KI392664">
    <property type="protein sequence ID" value="ERN11934.1"/>
    <property type="molecule type" value="Genomic_DNA"/>
</dbReference>
<name>W1PVS9_AMBTC</name>
<dbReference type="Gramene" id="ERN11934">
    <property type="protein sequence ID" value="ERN11934"/>
    <property type="gene ID" value="AMTR_s00020p00248390"/>
</dbReference>
<evidence type="ECO:0000313" key="2">
    <source>
        <dbReference type="Proteomes" id="UP000017836"/>
    </source>
</evidence>
<organism evidence="1 2">
    <name type="scientific">Amborella trichopoda</name>
    <dbReference type="NCBI Taxonomy" id="13333"/>
    <lineage>
        <taxon>Eukaryota</taxon>
        <taxon>Viridiplantae</taxon>
        <taxon>Streptophyta</taxon>
        <taxon>Embryophyta</taxon>
        <taxon>Tracheophyta</taxon>
        <taxon>Spermatophyta</taxon>
        <taxon>Magnoliopsida</taxon>
        <taxon>Amborellales</taxon>
        <taxon>Amborellaceae</taxon>
        <taxon>Amborella</taxon>
    </lineage>
</organism>
<evidence type="ECO:0000313" key="1">
    <source>
        <dbReference type="EMBL" id="ERN11934.1"/>
    </source>
</evidence>
<keyword evidence="2" id="KW-1185">Reference proteome</keyword>
<dbReference type="HOGENOM" id="CLU_2625247_0_0_1"/>
<protein>
    <submittedName>
        <fullName evidence="1">Uncharacterized protein</fullName>
    </submittedName>
</protein>
<gene>
    <name evidence="1" type="ORF">AMTR_s00020p00248390</name>
</gene>
<accession>W1PVS9</accession>